<evidence type="ECO:0000313" key="4">
    <source>
        <dbReference type="Proteomes" id="UP000294933"/>
    </source>
</evidence>
<organism evidence="3 4">
    <name type="scientific">Rickenella mellea</name>
    <dbReference type="NCBI Taxonomy" id="50990"/>
    <lineage>
        <taxon>Eukaryota</taxon>
        <taxon>Fungi</taxon>
        <taxon>Dikarya</taxon>
        <taxon>Basidiomycota</taxon>
        <taxon>Agaricomycotina</taxon>
        <taxon>Agaricomycetes</taxon>
        <taxon>Hymenochaetales</taxon>
        <taxon>Rickenellaceae</taxon>
        <taxon>Rickenella</taxon>
    </lineage>
</organism>
<gene>
    <name evidence="3" type="ORF">BD410DRAFT_601485</name>
</gene>
<keyword evidence="4" id="KW-1185">Reference proteome</keyword>
<dbReference type="Proteomes" id="UP000294933">
    <property type="component" value="Unassembled WGS sequence"/>
</dbReference>
<protein>
    <submittedName>
        <fullName evidence="3">Uncharacterized protein</fullName>
    </submittedName>
</protein>
<proteinExistence type="predicted"/>
<evidence type="ECO:0000313" key="3">
    <source>
        <dbReference type="EMBL" id="TDL25616.1"/>
    </source>
</evidence>
<dbReference type="AlphaFoldDB" id="A0A4Y7QE49"/>
<dbReference type="VEuPathDB" id="FungiDB:BD410DRAFT_601485"/>
<dbReference type="EMBL" id="ML170163">
    <property type="protein sequence ID" value="TDL25616.1"/>
    <property type="molecule type" value="Genomic_DNA"/>
</dbReference>
<feature type="compositionally biased region" description="Basic residues" evidence="1">
    <location>
        <begin position="233"/>
        <end position="247"/>
    </location>
</feature>
<reference evidence="3 4" key="1">
    <citation type="submission" date="2018-06" db="EMBL/GenBank/DDBJ databases">
        <title>A transcriptomic atlas of mushroom development highlights an independent origin of complex multicellularity.</title>
        <authorList>
            <consortium name="DOE Joint Genome Institute"/>
            <person name="Krizsan K."/>
            <person name="Almasi E."/>
            <person name="Merenyi Z."/>
            <person name="Sahu N."/>
            <person name="Viragh M."/>
            <person name="Koszo T."/>
            <person name="Mondo S."/>
            <person name="Kiss B."/>
            <person name="Balint B."/>
            <person name="Kues U."/>
            <person name="Barry K."/>
            <person name="Hegedus J.C."/>
            <person name="Henrissat B."/>
            <person name="Johnson J."/>
            <person name="Lipzen A."/>
            <person name="Ohm R."/>
            <person name="Nagy I."/>
            <person name="Pangilinan J."/>
            <person name="Yan J."/>
            <person name="Xiong Y."/>
            <person name="Grigoriev I.V."/>
            <person name="Hibbett D.S."/>
            <person name="Nagy L.G."/>
        </authorList>
    </citation>
    <scope>NUCLEOTIDE SEQUENCE [LARGE SCALE GENOMIC DNA]</scope>
    <source>
        <strain evidence="3 4">SZMC22713</strain>
    </source>
</reference>
<keyword evidence="2" id="KW-0732">Signal</keyword>
<evidence type="ECO:0000256" key="2">
    <source>
        <dbReference type="SAM" id="SignalP"/>
    </source>
</evidence>
<sequence>MFSLRWRNQGCSQHMLLFHSLTLFLPIPRRDASQTRPSQPLVLYSGTELDPKLPVAQRFGLSTHLTSEQEFAYPNSPLPHIPLTRRVRLVKPQAFGADLMITAPIVSHWHSTVYRTLRISSLRSLNDFIKFIIILYERCYVSESERHILTPHIRFCQITCILDVWLHDRTDKLDRHLSLYPEFLFTLCYSGCIDAGLFREPMLSPPVGLHCLRIVLNRSINKTHDTSHARLASSRKKRKNITPYRSH</sequence>
<accession>A0A4Y7QE49</accession>
<evidence type="ECO:0000256" key="1">
    <source>
        <dbReference type="SAM" id="MobiDB-lite"/>
    </source>
</evidence>
<feature type="signal peptide" evidence="2">
    <location>
        <begin position="1"/>
        <end position="32"/>
    </location>
</feature>
<name>A0A4Y7QE49_9AGAM</name>
<feature type="chain" id="PRO_5021377239" evidence="2">
    <location>
        <begin position="33"/>
        <end position="247"/>
    </location>
</feature>
<feature type="region of interest" description="Disordered" evidence="1">
    <location>
        <begin position="226"/>
        <end position="247"/>
    </location>
</feature>